<feature type="region of interest" description="Disordered" evidence="1">
    <location>
        <begin position="115"/>
        <end position="137"/>
    </location>
</feature>
<name>A0ABP9N725_9HYPH</name>
<proteinExistence type="predicted"/>
<comment type="caution">
    <text evidence="2">The sequence shown here is derived from an EMBL/GenBank/DDBJ whole genome shotgun (WGS) entry which is preliminary data.</text>
</comment>
<keyword evidence="3" id="KW-1185">Reference proteome</keyword>
<dbReference type="Pfam" id="PF09898">
    <property type="entry name" value="DUF2125"/>
    <property type="match status" value="1"/>
</dbReference>
<evidence type="ECO:0000256" key="1">
    <source>
        <dbReference type="SAM" id="MobiDB-lite"/>
    </source>
</evidence>
<organism evidence="2 3">
    <name type="scientific">Bartonella jaculi</name>
    <dbReference type="NCBI Taxonomy" id="686226"/>
    <lineage>
        <taxon>Bacteria</taxon>
        <taxon>Pseudomonadati</taxon>
        <taxon>Pseudomonadota</taxon>
        <taxon>Alphaproteobacteria</taxon>
        <taxon>Hyphomicrobiales</taxon>
        <taxon>Bartonellaceae</taxon>
        <taxon>Bartonella</taxon>
    </lineage>
</organism>
<evidence type="ECO:0000313" key="2">
    <source>
        <dbReference type="EMBL" id="GAA5108075.1"/>
    </source>
</evidence>
<gene>
    <name evidence="2" type="ORF">GCM10023261_10020</name>
</gene>
<dbReference type="EMBL" id="BAABIZ010000009">
    <property type="protein sequence ID" value="GAA5108075.1"/>
    <property type="molecule type" value="Genomic_DNA"/>
</dbReference>
<evidence type="ECO:0000313" key="3">
    <source>
        <dbReference type="Proteomes" id="UP001500864"/>
    </source>
</evidence>
<reference evidence="3" key="1">
    <citation type="journal article" date="2019" name="Int. J. Syst. Evol. Microbiol.">
        <title>The Global Catalogue of Microorganisms (GCM) 10K type strain sequencing project: providing services to taxonomists for standard genome sequencing and annotation.</title>
        <authorList>
            <consortium name="The Broad Institute Genomics Platform"/>
            <consortium name="The Broad Institute Genome Sequencing Center for Infectious Disease"/>
            <person name="Wu L."/>
            <person name="Ma J."/>
        </authorList>
    </citation>
    <scope>NUCLEOTIDE SEQUENCE [LARGE SCALE GENOMIC DNA]</scope>
    <source>
        <strain evidence="3">JCM 17712</strain>
    </source>
</reference>
<accession>A0ABP9N725</accession>
<dbReference type="RefSeq" id="WP_425548188.1">
    <property type="nucleotide sequence ID" value="NZ_BAABIZ010000009.1"/>
</dbReference>
<dbReference type="Proteomes" id="UP001500864">
    <property type="component" value="Unassembled WGS sequence"/>
</dbReference>
<sequence>MTAVCEHLRKNGYPLRIGIVCDQFQFAWPLHGLSLSTGRLTVGAPIYTPHWVELNVHSPASIVFEGKAPIESHWRNLMIETEPYWRTGKTFKLMAEGLEVSSNIASSLENQKSQGALTSQAVDKKTTQENTTDQASLRDAQDVIGPSLDQKNIPQKITAEFVRLDLKQEKNHLSGHLTFDDFDASMFFAPYFADFPKVDGHLKWVFNDVLHLFENGESNWKQRLYGKSGLLKQGELIFHTGGVLRVKGPFSFDDEGYLTAKFDLVLVKHMELLTTMQHLFPEQANNLQALFFILGAMPKNADGYPVLSLLITHGWAQLGFLKLGRLAPL</sequence>
<dbReference type="InterPro" id="IPR018666">
    <property type="entry name" value="DUF2125"/>
</dbReference>
<protein>
    <submittedName>
        <fullName evidence="2">DUF2125 domain-containing protein</fullName>
    </submittedName>
</protein>